<proteinExistence type="predicted"/>
<gene>
    <name evidence="1" type="ORF">CCOS865_02078</name>
</gene>
<sequence length="357" mass="40619">MSLKKTIKIADLIIDTGLTCSGIPGAEKIYNFAKIGASFVRDYISEQSEKKAYEFHRRLLLADDDSLDEKLNQAQLDAADYHALFSACLSDIEQEKSGIYGHLAKMIATSKVPKEIRRYFILKLREMTWDQLDILAKTYVVSSHRIMPSQGNHELRTSEILDSENPFSAKGMDIHYLNQNKFIADSKITVLGKQFIKSCFPDELITPGAYNYREWAGANYAMLSLQEHGIDHVDYKRIENHFRDKGIMGQSGYMEGLLDREAHIPIVDFILVAYPNGKKLNACRLANLEQLISRKAALQIIFTEKPEDIAEPLISKSPYIAICNEDKYQSGQLAYEKMGNILLERKKNQEQHPSSTE</sequence>
<protein>
    <submittedName>
        <fullName evidence="1">Uncharacterized protein</fullName>
    </submittedName>
</protein>
<dbReference type="AlphaFoldDB" id="A0A383RRY1"/>
<dbReference type="Proteomes" id="UP000263595">
    <property type="component" value="Unassembled WGS sequence"/>
</dbReference>
<accession>A0A383RRY1</accession>
<dbReference type="OrthoDB" id="6892339at2"/>
<keyword evidence="2" id="KW-1185">Reference proteome</keyword>
<organism evidence="1 2">
    <name type="scientific">Pseudomonas reidholzensis</name>
    <dbReference type="NCBI Taxonomy" id="1785162"/>
    <lineage>
        <taxon>Bacteria</taxon>
        <taxon>Pseudomonadati</taxon>
        <taxon>Pseudomonadota</taxon>
        <taxon>Gammaproteobacteria</taxon>
        <taxon>Pseudomonadales</taxon>
        <taxon>Pseudomonadaceae</taxon>
        <taxon>Pseudomonas</taxon>
    </lineage>
</organism>
<evidence type="ECO:0000313" key="2">
    <source>
        <dbReference type="Proteomes" id="UP000263595"/>
    </source>
</evidence>
<name>A0A383RRY1_9PSED</name>
<reference evidence="2" key="1">
    <citation type="submission" date="2018-08" db="EMBL/GenBank/DDBJ databases">
        <authorList>
            <person name="Blom J."/>
        </authorList>
    </citation>
    <scope>NUCLEOTIDE SEQUENCE [LARGE SCALE GENOMIC DNA]</scope>
    <source>
        <strain evidence="2">CCOS 865</strain>
    </source>
</reference>
<dbReference type="RefSeq" id="WP_119140481.1">
    <property type="nucleotide sequence ID" value="NZ_CBCSFL010000005.1"/>
</dbReference>
<evidence type="ECO:0000313" key="1">
    <source>
        <dbReference type="EMBL" id="SYX89817.1"/>
    </source>
</evidence>
<dbReference type="EMBL" id="UNOZ01000013">
    <property type="protein sequence ID" value="SYX89817.1"/>
    <property type="molecule type" value="Genomic_DNA"/>
</dbReference>